<dbReference type="Proteomes" id="UP000273022">
    <property type="component" value="Unassembled WGS sequence"/>
</dbReference>
<organism evidence="3 4">
    <name type="scientific">Parashewanella spongiae</name>
    <dbReference type="NCBI Taxonomy" id="342950"/>
    <lineage>
        <taxon>Bacteria</taxon>
        <taxon>Pseudomonadati</taxon>
        <taxon>Pseudomonadota</taxon>
        <taxon>Gammaproteobacteria</taxon>
        <taxon>Alteromonadales</taxon>
        <taxon>Shewanellaceae</taxon>
        <taxon>Parashewanella</taxon>
    </lineage>
</organism>
<dbReference type="InterPro" id="IPR009739">
    <property type="entry name" value="LprI-like_N"/>
</dbReference>
<keyword evidence="4" id="KW-1185">Reference proteome</keyword>
<dbReference type="AlphaFoldDB" id="A0A3A6TD73"/>
<feature type="chain" id="PRO_5017350416" evidence="1">
    <location>
        <begin position="19"/>
        <end position="134"/>
    </location>
</feature>
<dbReference type="Pfam" id="PF07007">
    <property type="entry name" value="LprI"/>
    <property type="match status" value="1"/>
</dbReference>
<name>A0A3A6TD73_9GAMM</name>
<evidence type="ECO:0000313" key="4">
    <source>
        <dbReference type="Proteomes" id="UP000273022"/>
    </source>
</evidence>
<dbReference type="RefSeq" id="WP_121854273.1">
    <property type="nucleotide sequence ID" value="NZ_CP037952.1"/>
</dbReference>
<reference evidence="3 4" key="1">
    <citation type="submission" date="2018-09" db="EMBL/GenBank/DDBJ databases">
        <title>Phylogeny of the Shewanellaceae, and recommendation for two new genera, Pseudoshewanella and Parashewanella.</title>
        <authorList>
            <person name="Wang G."/>
        </authorList>
    </citation>
    <scope>NUCLEOTIDE SEQUENCE [LARGE SCALE GENOMIC DNA]</scope>
    <source>
        <strain evidence="3 4">KCTC 22492</strain>
    </source>
</reference>
<keyword evidence="1" id="KW-0732">Signal</keyword>
<dbReference type="OrthoDB" id="7340239at2"/>
<dbReference type="EMBL" id="QYYH01000096">
    <property type="protein sequence ID" value="RJY10697.1"/>
    <property type="molecule type" value="Genomic_DNA"/>
</dbReference>
<evidence type="ECO:0000259" key="2">
    <source>
        <dbReference type="Pfam" id="PF07007"/>
    </source>
</evidence>
<proteinExistence type="predicted"/>
<comment type="caution">
    <text evidence="3">The sequence shown here is derived from an EMBL/GenBank/DDBJ whole genome shotgun (WGS) entry which is preliminary data.</text>
</comment>
<sequence length="134" mass="15377">MIKYIVFITCFISLTVQADEIFCDKASNTFQMNQCTKQDMVAADAQLEQYLGKAKQKYQKETNVLAALVHAQKVWVNYRKAQCDAIYEKWSGGTLSGVIYGKCMARLTRERTHSVWEDYLTYMDSTPALLPEPK</sequence>
<accession>A0A3A6TD73</accession>
<protein>
    <submittedName>
        <fullName evidence="3">DUF1311 domain-containing protein</fullName>
    </submittedName>
</protein>
<evidence type="ECO:0000313" key="3">
    <source>
        <dbReference type="EMBL" id="RJY10697.1"/>
    </source>
</evidence>
<dbReference type="Gene3D" id="1.20.1270.180">
    <property type="match status" value="1"/>
</dbReference>
<evidence type="ECO:0000256" key="1">
    <source>
        <dbReference type="SAM" id="SignalP"/>
    </source>
</evidence>
<feature type="domain" description="Lysozyme inhibitor LprI-like N-terminal" evidence="2">
    <location>
        <begin position="23"/>
        <end position="113"/>
    </location>
</feature>
<feature type="signal peptide" evidence="1">
    <location>
        <begin position="1"/>
        <end position="18"/>
    </location>
</feature>
<gene>
    <name evidence="3" type="ORF">D5R81_14070</name>
</gene>